<accession>A0A8D8A669</accession>
<proteinExistence type="predicted"/>
<sequence length="140" mass="16000">MELNLATCTNYVSSWGLQPKLIKLHEPKQLRCVVEKKADVFTCEQLSNEFLPFSATESCENFHLKRTIGNYFRGASSSQQPLGRLKPCAHAHHHRAQYIRLRSCVRPRLPLPTHTGTANGLEASCSPRWPTFDQKGLRRR</sequence>
<organism evidence="1">
    <name type="scientific">Culex pipiens</name>
    <name type="common">House mosquito</name>
    <dbReference type="NCBI Taxonomy" id="7175"/>
    <lineage>
        <taxon>Eukaryota</taxon>
        <taxon>Metazoa</taxon>
        <taxon>Ecdysozoa</taxon>
        <taxon>Arthropoda</taxon>
        <taxon>Hexapoda</taxon>
        <taxon>Insecta</taxon>
        <taxon>Pterygota</taxon>
        <taxon>Neoptera</taxon>
        <taxon>Endopterygota</taxon>
        <taxon>Diptera</taxon>
        <taxon>Nematocera</taxon>
        <taxon>Culicoidea</taxon>
        <taxon>Culicidae</taxon>
        <taxon>Culicinae</taxon>
        <taxon>Culicini</taxon>
        <taxon>Culex</taxon>
        <taxon>Culex</taxon>
    </lineage>
</organism>
<protein>
    <submittedName>
        <fullName evidence="1">(northern house mosquito) hypothetical protein</fullName>
    </submittedName>
</protein>
<reference evidence="1" key="1">
    <citation type="submission" date="2021-05" db="EMBL/GenBank/DDBJ databases">
        <authorList>
            <person name="Alioto T."/>
            <person name="Alioto T."/>
            <person name="Gomez Garrido J."/>
        </authorList>
    </citation>
    <scope>NUCLEOTIDE SEQUENCE</scope>
</reference>
<evidence type="ECO:0000313" key="1">
    <source>
        <dbReference type="EMBL" id="CAG6448851.1"/>
    </source>
</evidence>
<dbReference type="EMBL" id="HBUE01011893">
    <property type="protein sequence ID" value="CAG6448851.1"/>
    <property type="molecule type" value="Transcribed_RNA"/>
</dbReference>
<name>A0A8D8A669_CULPI</name>
<dbReference type="AlphaFoldDB" id="A0A8D8A669"/>